<dbReference type="RefSeq" id="WP_103240139.1">
    <property type="nucleotide sequence ID" value="NZ_JANJZD010000012.1"/>
</dbReference>
<reference evidence="2 3" key="1">
    <citation type="submission" date="2018-01" db="EMBL/GenBank/DDBJ databases">
        <authorList>
            <person name="Gaut B.S."/>
            <person name="Morton B.R."/>
            <person name="Clegg M.T."/>
            <person name="Duvall M.R."/>
        </authorList>
    </citation>
    <scope>NUCLEOTIDE SEQUENCE [LARGE SCALE GENOMIC DNA]</scope>
    <source>
        <strain evidence="2">GP69</strain>
    </source>
</reference>
<evidence type="ECO:0000313" key="2">
    <source>
        <dbReference type="EMBL" id="SOY30080.1"/>
    </source>
</evidence>
<dbReference type="Pfam" id="PF24963">
    <property type="entry name" value="DUF7768"/>
    <property type="match status" value="1"/>
</dbReference>
<dbReference type="EMBL" id="OFSM01000013">
    <property type="protein sequence ID" value="SOY30080.1"/>
    <property type="molecule type" value="Genomic_DNA"/>
</dbReference>
<name>A0A2K4ZHY8_9FIRM</name>
<evidence type="ECO:0000313" key="3">
    <source>
        <dbReference type="Proteomes" id="UP000236311"/>
    </source>
</evidence>
<sequence length="117" mass="13919">MDKVYIISRYRAFTESGMEFNRKVARYFCKKIVLEGKIPVAPHLFYTQFLDESQEKERQIGLEIGLKELREADEFLLIIIGGWISEGMRREIRQATRDRMRGRVVYMTRKEIKKVIG</sequence>
<accession>A0A2K4ZHY8</accession>
<keyword evidence="3" id="KW-1185">Reference proteome</keyword>
<dbReference type="AlphaFoldDB" id="A0A2K4ZHY8"/>
<evidence type="ECO:0000259" key="1">
    <source>
        <dbReference type="Pfam" id="PF24963"/>
    </source>
</evidence>
<protein>
    <recommendedName>
        <fullName evidence="1">DUF7768 domain-containing protein</fullName>
    </recommendedName>
</protein>
<dbReference type="Gene3D" id="3.40.50.10400">
    <property type="entry name" value="Hypothetical protein PA1492"/>
    <property type="match status" value="1"/>
</dbReference>
<gene>
    <name evidence="2" type="ORF">AMURIS_02803</name>
</gene>
<dbReference type="OrthoDB" id="9807423at2"/>
<dbReference type="Proteomes" id="UP000236311">
    <property type="component" value="Unassembled WGS sequence"/>
</dbReference>
<dbReference type="InterPro" id="IPR056670">
    <property type="entry name" value="DUF7768"/>
</dbReference>
<proteinExistence type="predicted"/>
<organism evidence="2 3">
    <name type="scientific">Acetatifactor muris</name>
    <dbReference type="NCBI Taxonomy" id="879566"/>
    <lineage>
        <taxon>Bacteria</taxon>
        <taxon>Bacillati</taxon>
        <taxon>Bacillota</taxon>
        <taxon>Clostridia</taxon>
        <taxon>Lachnospirales</taxon>
        <taxon>Lachnospiraceae</taxon>
        <taxon>Acetatifactor</taxon>
    </lineage>
</organism>
<feature type="domain" description="DUF7768" evidence="1">
    <location>
        <begin position="3"/>
        <end position="103"/>
    </location>
</feature>